<sequence length="234" mass="27194">MVVGNGMIAKAFYEYNSVDDILIFASGVSSSNLNLESEFTREYSMVKNFLQEYPKKLFIYFSSCSIEFPDLKDTKYNIHKLSIEKLIQATSGNYIIFRLPNVIGKGGNPNTIINYLFDSIKEYKEFFLWKYATRNIVDIEDVVKIIQYVIENNLYRNDTVNIAYEKSILVEDLIQTIETLLNKKSLKSIINKGSDFKIDIAKVSWIMKETNMQQPSIESLILKYKIHELRVNND</sequence>
<comment type="caution">
    <text evidence="2">The sequence shown here is derived from an EMBL/GenBank/DDBJ whole genome shotgun (WGS) entry which is preliminary data.</text>
</comment>
<evidence type="ECO:0000259" key="1">
    <source>
        <dbReference type="Pfam" id="PF01370"/>
    </source>
</evidence>
<proteinExistence type="predicted"/>
<keyword evidence="3" id="KW-1185">Reference proteome</keyword>
<organism evidence="2 3">
    <name type="scientific">Sulfurimonas hongkongensis</name>
    <dbReference type="NCBI Taxonomy" id="1172190"/>
    <lineage>
        <taxon>Bacteria</taxon>
        <taxon>Pseudomonadati</taxon>
        <taxon>Campylobacterota</taxon>
        <taxon>Epsilonproteobacteria</taxon>
        <taxon>Campylobacterales</taxon>
        <taxon>Sulfurimonadaceae</taxon>
        <taxon>Sulfurimonas</taxon>
    </lineage>
</organism>
<protein>
    <recommendedName>
        <fullName evidence="1">NAD-dependent epimerase/dehydratase domain-containing protein</fullName>
    </recommendedName>
</protein>
<gene>
    <name evidence="2" type="ORF">M947_08545</name>
</gene>
<feature type="domain" description="NAD-dependent epimerase/dehydratase" evidence="1">
    <location>
        <begin position="69"/>
        <end position="163"/>
    </location>
</feature>
<dbReference type="SUPFAM" id="SSF51735">
    <property type="entry name" value="NAD(P)-binding Rossmann-fold domains"/>
    <property type="match status" value="1"/>
</dbReference>
<dbReference type="Gene3D" id="3.40.50.720">
    <property type="entry name" value="NAD(P)-binding Rossmann-like Domain"/>
    <property type="match status" value="1"/>
</dbReference>
<dbReference type="InterPro" id="IPR036291">
    <property type="entry name" value="NAD(P)-bd_dom_sf"/>
</dbReference>
<dbReference type="STRING" id="1172190.M947_08545"/>
<reference evidence="2 3" key="1">
    <citation type="submission" date="2013-07" db="EMBL/GenBank/DDBJ databases">
        <title>Sulfurimonas hongkongensis AST-10 Genome Sequencing.</title>
        <authorList>
            <person name="Cai L."/>
            <person name="Zhang T."/>
        </authorList>
    </citation>
    <scope>NUCLEOTIDE SEQUENCE [LARGE SCALE GENOMIC DNA]</scope>
    <source>
        <strain evidence="2 3">AST-10</strain>
    </source>
</reference>
<accession>T0JQU5</accession>
<evidence type="ECO:0000313" key="2">
    <source>
        <dbReference type="EMBL" id="EQB39192.1"/>
    </source>
</evidence>
<dbReference type="Proteomes" id="UP000015520">
    <property type="component" value="Unassembled WGS sequence"/>
</dbReference>
<evidence type="ECO:0000313" key="3">
    <source>
        <dbReference type="Proteomes" id="UP000015520"/>
    </source>
</evidence>
<name>T0JQU5_9BACT</name>
<dbReference type="AlphaFoldDB" id="T0JQU5"/>
<dbReference type="InterPro" id="IPR001509">
    <property type="entry name" value="Epimerase_deHydtase"/>
</dbReference>
<dbReference type="eggNOG" id="COG0451">
    <property type="taxonomic scope" value="Bacteria"/>
</dbReference>
<dbReference type="OrthoDB" id="9803892at2"/>
<dbReference type="EMBL" id="AUPZ01000010">
    <property type="protein sequence ID" value="EQB39192.1"/>
    <property type="molecule type" value="Genomic_DNA"/>
</dbReference>
<dbReference type="Pfam" id="PF01370">
    <property type="entry name" value="Epimerase"/>
    <property type="match status" value="1"/>
</dbReference>
<dbReference type="RefSeq" id="WP_021287959.1">
    <property type="nucleotide sequence ID" value="NZ_AUPZ01000010.1"/>
</dbReference>
<dbReference type="PATRIC" id="fig|1172190.3.peg.1645"/>